<evidence type="ECO:0000313" key="3">
    <source>
        <dbReference type="Proteomes" id="UP000267159"/>
    </source>
</evidence>
<keyword evidence="1" id="KW-0472">Membrane</keyword>
<keyword evidence="1" id="KW-0812">Transmembrane</keyword>
<feature type="transmembrane region" description="Helical" evidence="1">
    <location>
        <begin position="77"/>
        <end position="98"/>
    </location>
</feature>
<evidence type="ECO:0000313" key="2">
    <source>
        <dbReference type="EMBL" id="RLT81402.1"/>
    </source>
</evidence>
<dbReference type="AlphaFoldDB" id="A0A3L8AEE6"/>
<dbReference type="EMBL" id="RAZM01000005">
    <property type="protein sequence ID" value="RLT81402.1"/>
    <property type="molecule type" value="Genomic_DNA"/>
</dbReference>
<organism evidence="2 3">
    <name type="scientific">Bacteroides acidifaciens</name>
    <dbReference type="NCBI Taxonomy" id="85831"/>
    <lineage>
        <taxon>Bacteria</taxon>
        <taxon>Pseudomonadati</taxon>
        <taxon>Bacteroidota</taxon>
        <taxon>Bacteroidia</taxon>
        <taxon>Bacteroidales</taxon>
        <taxon>Bacteroidaceae</taxon>
        <taxon>Bacteroides</taxon>
    </lineage>
</organism>
<accession>A0A3L8AEE6</accession>
<keyword evidence="1" id="KW-1133">Transmembrane helix</keyword>
<dbReference type="RefSeq" id="WP_121766298.1">
    <property type="nucleotide sequence ID" value="NZ_CANABO010000003.1"/>
</dbReference>
<evidence type="ECO:0000256" key="1">
    <source>
        <dbReference type="SAM" id="Phobius"/>
    </source>
</evidence>
<dbReference type="Proteomes" id="UP000267159">
    <property type="component" value="Unassembled WGS sequence"/>
</dbReference>
<comment type="caution">
    <text evidence="2">The sequence shown here is derived from an EMBL/GenBank/DDBJ whole genome shotgun (WGS) entry which is preliminary data.</text>
</comment>
<name>A0A3L8AEE6_9BACE</name>
<protein>
    <submittedName>
        <fullName evidence="2">Uncharacterized protein</fullName>
    </submittedName>
</protein>
<feature type="transmembrane region" description="Helical" evidence="1">
    <location>
        <begin position="51"/>
        <end position="71"/>
    </location>
</feature>
<gene>
    <name evidence="2" type="ORF">D7Y07_02970</name>
</gene>
<reference evidence="2 3" key="1">
    <citation type="submission" date="2018-09" db="EMBL/GenBank/DDBJ databases">
        <title>Murine metabolic-syndrome-specific gut microbial biobank.</title>
        <authorList>
            <person name="Liu C."/>
        </authorList>
    </citation>
    <scope>NUCLEOTIDE SEQUENCE [LARGE SCALE GENOMIC DNA]</scope>
    <source>
        <strain evidence="2 3">0.1X-D8-26</strain>
    </source>
</reference>
<proteinExistence type="predicted"/>
<sequence>MVGRKSKIIEFNNTETHHCVIAESILRNILKDWEKKWELKYKIKANKVEKVSQLLSLFGIDLTLWIAYITAEFTSEYVKAVIFVASIVGTIFVVYVAIKTYKAYQVEEETLDIESLIKDIEKRTE</sequence>